<evidence type="ECO:0000313" key="1">
    <source>
        <dbReference type="EMBL" id="KAK7946004.1"/>
    </source>
</evidence>
<comment type="caution">
    <text evidence="1">The sequence shown here is derived from an EMBL/GenBank/DDBJ whole genome shotgun (WGS) entry which is preliminary data.</text>
</comment>
<dbReference type="GeneID" id="92079609"/>
<dbReference type="Proteomes" id="UP001391051">
    <property type="component" value="Unassembled WGS sequence"/>
</dbReference>
<sequence>MDIDIARCSRGTATAHGSSAEVPKAAVARGSGWWIDGGGVGRLQGVVLEWDDGVDGAAGSIRFFALLALRRAAPFARWSAAYVSGPKEFLGLNVTIADGSLSRCSGASMSQMADADRIRQPTNL</sequence>
<accession>A0ABR1Q1X1</accession>
<reference evidence="1 2" key="1">
    <citation type="submission" date="2023-01" db="EMBL/GenBank/DDBJ databases">
        <title>Analysis of 21 Apiospora genomes using comparative genomics revels a genus with tremendous synthesis potential of carbohydrate active enzymes and secondary metabolites.</title>
        <authorList>
            <person name="Sorensen T."/>
        </authorList>
    </citation>
    <scope>NUCLEOTIDE SEQUENCE [LARGE SCALE GENOMIC DNA]</scope>
    <source>
        <strain evidence="1 2">CBS 24483</strain>
    </source>
</reference>
<proteinExistence type="predicted"/>
<protein>
    <submittedName>
        <fullName evidence="1">Uncharacterized protein</fullName>
    </submittedName>
</protein>
<evidence type="ECO:0000313" key="2">
    <source>
        <dbReference type="Proteomes" id="UP001391051"/>
    </source>
</evidence>
<keyword evidence="2" id="KW-1185">Reference proteome</keyword>
<gene>
    <name evidence="1" type="ORF">PG986_010325</name>
</gene>
<name>A0ABR1Q1X1_9PEZI</name>
<dbReference type="RefSeq" id="XP_066696038.1">
    <property type="nucleotide sequence ID" value="XM_066846547.1"/>
</dbReference>
<dbReference type="EMBL" id="JAQQWE010000007">
    <property type="protein sequence ID" value="KAK7946004.1"/>
    <property type="molecule type" value="Genomic_DNA"/>
</dbReference>
<organism evidence="1 2">
    <name type="scientific">Apiospora aurea</name>
    <dbReference type="NCBI Taxonomy" id="335848"/>
    <lineage>
        <taxon>Eukaryota</taxon>
        <taxon>Fungi</taxon>
        <taxon>Dikarya</taxon>
        <taxon>Ascomycota</taxon>
        <taxon>Pezizomycotina</taxon>
        <taxon>Sordariomycetes</taxon>
        <taxon>Xylariomycetidae</taxon>
        <taxon>Amphisphaeriales</taxon>
        <taxon>Apiosporaceae</taxon>
        <taxon>Apiospora</taxon>
    </lineage>
</organism>